<proteinExistence type="predicted"/>
<reference evidence="2" key="2">
    <citation type="journal article" date="2015" name="Data Brief">
        <title>Shoot transcriptome of the giant reed, Arundo donax.</title>
        <authorList>
            <person name="Barrero R.A."/>
            <person name="Guerrero F.D."/>
            <person name="Moolhuijzen P."/>
            <person name="Goolsby J.A."/>
            <person name="Tidwell J."/>
            <person name="Bellgard S.E."/>
            <person name="Bellgard M.I."/>
        </authorList>
    </citation>
    <scope>NUCLEOTIDE SEQUENCE</scope>
    <source>
        <tissue evidence="2">Shoot tissue taken approximately 20 cm above the soil surface</tissue>
    </source>
</reference>
<organism evidence="2">
    <name type="scientific">Arundo donax</name>
    <name type="common">Giant reed</name>
    <name type="synonym">Donax arundinaceus</name>
    <dbReference type="NCBI Taxonomy" id="35708"/>
    <lineage>
        <taxon>Eukaryota</taxon>
        <taxon>Viridiplantae</taxon>
        <taxon>Streptophyta</taxon>
        <taxon>Embryophyta</taxon>
        <taxon>Tracheophyta</taxon>
        <taxon>Spermatophyta</taxon>
        <taxon>Magnoliopsida</taxon>
        <taxon>Liliopsida</taxon>
        <taxon>Poales</taxon>
        <taxon>Poaceae</taxon>
        <taxon>PACMAD clade</taxon>
        <taxon>Arundinoideae</taxon>
        <taxon>Arundineae</taxon>
        <taxon>Arundo</taxon>
    </lineage>
</organism>
<evidence type="ECO:0000313" key="2">
    <source>
        <dbReference type="EMBL" id="JAD38477.1"/>
    </source>
</evidence>
<dbReference type="AlphaFoldDB" id="A0A0A8ZUH6"/>
<protein>
    <submittedName>
        <fullName evidence="2">Uncharacterized protein</fullName>
    </submittedName>
</protein>
<dbReference type="EMBL" id="GBRH01259418">
    <property type="protein sequence ID" value="JAD38477.1"/>
    <property type="molecule type" value="Transcribed_RNA"/>
</dbReference>
<feature type="compositionally biased region" description="Polar residues" evidence="1">
    <location>
        <begin position="31"/>
        <end position="41"/>
    </location>
</feature>
<reference evidence="2" key="1">
    <citation type="submission" date="2014-09" db="EMBL/GenBank/DDBJ databases">
        <authorList>
            <person name="Magalhaes I.L.F."/>
            <person name="Oliveira U."/>
            <person name="Santos F.R."/>
            <person name="Vidigal T.H.D.A."/>
            <person name="Brescovit A.D."/>
            <person name="Santos A.J."/>
        </authorList>
    </citation>
    <scope>NUCLEOTIDE SEQUENCE</scope>
    <source>
        <tissue evidence="2">Shoot tissue taken approximately 20 cm above the soil surface</tissue>
    </source>
</reference>
<evidence type="ECO:0000256" key="1">
    <source>
        <dbReference type="SAM" id="MobiDB-lite"/>
    </source>
</evidence>
<feature type="compositionally biased region" description="Low complexity" evidence="1">
    <location>
        <begin position="42"/>
        <end position="63"/>
    </location>
</feature>
<feature type="region of interest" description="Disordered" evidence="1">
    <location>
        <begin position="1"/>
        <end position="65"/>
    </location>
</feature>
<name>A0A0A8ZUH6_ARUDO</name>
<accession>A0A0A8ZUH6</accession>
<sequence>MTSQLGRPPPRGITGVPRSQEDEEMRRASRSKATTTPWRLQTSSSPAAVRSSTSASSVISGTTETFRSDLRGVRACDPLVNTNRDDSGGMARLCSTSTATTMLPTEGQ</sequence>